<accession>A0ABW5PMA0</accession>
<gene>
    <name evidence="2" type="ORF">ACFSTF_00755</name>
</gene>
<keyword evidence="1" id="KW-0472">Membrane</keyword>
<reference evidence="3" key="1">
    <citation type="journal article" date="2019" name="Int. J. Syst. Evol. Microbiol.">
        <title>The Global Catalogue of Microorganisms (GCM) 10K type strain sequencing project: providing services to taxonomists for standard genome sequencing and annotation.</title>
        <authorList>
            <consortium name="The Broad Institute Genomics Platform"/>
            <consortium name="The Broad Institute Genome Sequencing Center for Infectious Disease"/>
            <person name="Wu L."/>
            <person name="Ma J."/>
        </authorList>
    </citation>
    <scope>NUCLEOTIDE SEQUENCE [LARGE SCALE GENOMIC DNA]</scope>
    <source>
        <strain evidence="3">TISTR 2241</strain>
    </source>
</reference>
<keyword evidence="3" id="KW-1185">Reference proteome</keyword>
<feature type="transmembrane region" description="Helical" evidence="1">
    <location>
        <begin position="5"/>
        <end position="25"/>
    </location>
</feature>
<dbReference type="Proteomes" id="UP001597458">
    <property type="component" value="Unassembled WGS sequence"/>
</dbReference>
<name>A0ABW5PMA0_9BACI</name>
<comment type="caution">
    <text evidence="2">The sequence shown here is derived from an EMBL/GenBank/DDBJ whole genome shotgun (WGS) entry which is preliminary data.</text>
</comment>
<organism evidence="2 3">
    <name type="scientific">Terrilactibacillus laevilacticus</name>
    <dbReference type="NCBI Taxonomy" id="1380157"/>
    <lineage>
        <taxon>Bacteria</taxon>
        <taxon>Bacillati</taxon>
        <taxon>Bacillota</taxon>
        <taxon>Bacilli</taxon>
        <taxon>Bacillales</taxon>
        <taxon>Bacillaceae</taxon>
        <taxon>Terrilactibacillus</taxon>
    </lineage>
</organism>
<evidence type="ECO:0000256" key="1">
    <source>
        <dbReference type="SAM" id="Phobius"/>
    </source>
</evidence>
<protein>
    <recommendedName>
        <fullName evidence="4">DUF3899 domain-containing protein</fullName>
    </recommendedName>
</protein>
<keyword evidence="1" id="KW-1133">Transmembrane helix</keyword>
<evidence type="ECO:0000313" key="2">
    <source>
        <dbReference type="EMBL" id="MFD2615873.1"/>
    </source>
</evidence>
<evidence type="ECO:0000313" key="3">
    <source>
        <dbReference type="Proteomes" id="UP001597458"/>
    </source>
</evidence>
<dbReference type="EMBL" id="JBHUMR010000001">
    <property type="protein sequence ID" value="MFD2615873.1"/>
    <property type="molecule type" value="Genomic_DNA"/>
</dbReference>
<keyword evidence="1" id="KW-0812">Transmembrane</keyword>
<sequence length="92" mass="10729">MISFIIAILFWVIGIIVMASGYVVVPKIKDVTHKLLRRAEENKFKDNSESIAYQIEGKLVDYMPWFSYYLVTFIIGMVIFVLGFIALSFHYR</sequence>
<dbReference type="RefSeq" id="WP_141191108.1">
    <property type="nucleotide sequence ID" value="NZ_JBHUMR010000001.1"/>
</dbReference>
<evidence type="ECO:0008006" key="4">
    <source>
        <dbReference type="Google" id="ProtNLM"/>
    </source>
</evidence>
<feature type="transmembrane region" description="Helical" evidence="1">
    <location>
        <begin position="66"/>
        <end position="89"/>
    </location>
</feature>
<proteinExistence type="predicted"/>